<dbReference type="Pfam" id="PF13439">
    <property type="entry name" value="Glyco_transf_4"/>
    <property type="match status" value="1"/>
</dbReference>
<evidence type="ECO:0000313" key="8">
    <source>
        <dbReference type="Proteomes" id="UP000199548"/>
    </source>
</evidence>
<dbReference type="CDD" id="cd03801">
    <property type="entry name" value="GT4_PimA-like"/>
    <property type="match status" value="1"/>
</dbReference>
<organism evidence="7 8">
    <name type="scientific">Paraburkholderia megapolitana</name>
    <dbReference type="NCBI Taxonomy" id="420953"/>
    <lineage>
        <taxon>Bacteria</taxon>
        <taxon>Pseudomonadati</taxon>
        <taxon>Pseudomonadota</taxon>
        <taxon>Betaproteobacteria</taxon>
        <taxon>Burkholderiales</taxon>
        <taxon>Burkholderiaceae</taxon>
        <taxon>Paraburkholderia</taxon>
    </lineage>
</organism>
<keyword evidence="8" id="KW-1185">Reference proteome</keyword>
<dbReference type="InterPro" id="IPR028098">
    <property type="entry name" value="Glyco_trans_4-like_N"/>
</dbReference>
<evidence type="ECO:0000313" key="7">
    <source>
        <dbReference type="EMBL" id="SFH87568.1"/>
    </source>
</evidence>
<dbReference type="SUPFAM" id="SSF53756">
    <property type="entry name" value="UDP-Glycosyltransferase/glycogen phosphorylase"/>
    <property type="match status" value="1"/>
</dbReference>
<dbReference type="EMBL" id="FOQU01000001">
    <property type="protein sequence ID" value="SFH87568.1"/>
    <property type="molecule type" value="Genomic_DNA"/>
</dbReference>
<proteinExistence type="inferred from homology"/>
<dbReference type="OrthoDB" id="484631at2"/>
<dbReference type="AlphaFoldDB" id="A0A1I3DM05"/>
<name>A0A1I3DM05_9BURK</name>
<keyword evidence="4" id="KW-0472">Membrane</keyword>
<evidence type="ECO:0000256" key="4">
    <source>
        <dbReference type="SAM" id="Phobius"/>
    </source>
</evidence>
<evidence type="ECO:0000259" key="6">
    <source>
        <dbReference type="Pfam" id="PF13439"/>
    </source>
</evidence>
<protein>
    <submittedName>
        <fullName evidence="7">Glycosyltransferase involved in cell wall bisynthesis</fullName>
    </submittedName>
</protein>
<feature type="domain" description="Glycosyl transferase family 1" evidence="5">
    <location>
        <begin position="191"/>
        <end position="347"/>
    </location>
</feature>
<evidence type="ECO:0000256" key="2">
    <source>
        <dbReference type="ARBA" id="ARBA00022676"/>
    </source>
</evidence>
<dbReference type="Proteomes" id="UP000199548">
    <property type="component" value="Unassembled WGS sequence"/>
</dbReference>
<keyword evidence="4" id="KW-0812">Transmembrane</keyword>
<evidence type="ECO:0000256" key="1">
    <source>
        <dbReference type="ARBA" id="ARBA00009481"/>
    </source>
</evidence>
<evidence type="ECO:0000259" key="5">
    <source>
        <dbReference type="Pfam" id="PF00534"/>
    </source>
</evidence>
<sequence>MKPSKKMRSADAPRLIVQIGPDMSAHGGIASVLSAYALHRDGFEAFGYRLLFISSGAGSGRGALGVFFLAWIKLVILSLSEQVHVVHIHVSIKGSLLRKLVFAITCMLFRKKYVIHVHSGMFPAYCAGLPGFAWRIVRTVLTSAQYVICLSGHAQKQLISMRLTTREKCRLVYNGIAEPIGMETRKTSSSSDIALTFLGKLSEQKGIFRLLEALALLPESSPRYRLFVGGEGEVEALSELSRKYRLDDRVVFGGWVTGEAKTQLLADTEIFVLPSRSEGFPVSIVEAMAFGTAIVSTRIPGVMDAIRPELEGLLVEPDDIGGLRDAISLLLGDAATRRRLGDAARRRFLDQFTIQKTVHSLVSIYDNVT</sequence>
<dbReference type="GO" id="GO:0016757">
    <property type="term" value="F:glycosyltransferase activity"/>
    <property type="evidence" value="ECO:0007669"/>
    <property type="project" value="UniProtKB-KW"/>
</dbReference>
<keyword evidence="3 7" id="KW-0808">Transferase</keyword>
<feature type="domain" description="Glycosyltransferase subfamily 4-like N-terminal" evidence="6">
    <location>
        <begin position="63"/>
        <end position="176"/>
    </location>
</feature>
<accession>A0A1I3DM05</accession>
<reference evidence="7 8" key="1">
    <citation type="submission" date="2016-10" db="EMBL/GenBank/DDBJ databases">
        <authorList>
            <person name="de Groot N.N."/>
        </authorList>
    </citation>
    <scope>NUCLEOTIDE SEQUENCE [LARGE SCALE GENOMIC DNA]</scope>
    <source>
        <strain evidence="7 8">LMG 23650</strain>
    </source>
</reference>
<dbReference type="Gene3D" id="3.40.50.2000">
    <property type="entry name" value="Glycogen Phosphorylase B"/>
    <property type="match status" value="2"/>
</dbReference>
<dbReference type="PANTHER" id="PTHR12526">
    <property type="entry name" value="GLYCOSYLTRANSFERASE"/>
    <property type="match status" value="1"/>
</dbReference>
<comment type="similarity">
    <text evidence="1">Belongs to the glycosyltransferase group 1 family. Glycosyltransferase 4 subfamily.</text>
</comment>
<feature type="transmembrane region" description="Helical" evidence="4">
    <location>
        <begin position="50"/>
        <end position="72"/>
    </location>
</feature>
<gene>
    <name evidence="7" type="ORF">SAMN05192543_101395</name>
</gene>
<dbReference type="RefSeq" id="WP_091006764.1">
    <property type="nucleotide sequence ID" value="NZ_CP041743.1"/>
</dbReference>
<keyword evidence="2" id="KW-0328">Glycosyltransferase</keyword>
<dbReference type="Pfam" id="PF00534">
    <property type="entry name" value="Glycos_transf_1"/>
    <property type="match status" value="1"/>
</dbReference>
<dbReference type="PANTHER" id="PTHR12526:SF640">
    <property type="entry name" value="COLANIC ACID BIOSYNTHESIS GLYCOSYLTRANSFERASE WCAL-RELATED"/>
    <property type="match status" value="1"/>
</dbReference>
<dbReference type="STRING" id="420953.SAMN05192543_101395"/>
<keyword evidence="4" id="KW-1133">Transmembrane helix</keyword>
<dbReference type="InterPro" id="IPR001296">
    <property type="entry name" value="Glyco_trans_1"/>
</dbReference>
<evidence type="ECO:0000256" key="3">
    <source>
        <dbReference type="ARBA" id="ARBA00022679"/>
    </source>
</evidence>